<reference evidence="5 6" key="1">
    <citation type="journal article" date="2013" name="Nature">
        <title>Insights into bilaterian evolution from three spiralian genomes.</title>
        <authorList>
            <person name="Simakov O."/>
            <person name="Marletaz F."/>
            <person name="Cho S.J."/>
            <person name="Edsinger-Gonzales E."/>
            <person name="Havlak P."/>
            <person name="Hellsten U."/>
            <person name="Kuo D.H."/>
            <person name="Larsson T."/>
            <person name="Lv J."/>
            <person name="Arendt D."/>
            <person name="Savage R."/>
            <person name="Osoegawa K."/>
            <person name="de Jong P."/>
            <person name="Grimwood J."/>
            <person name="Chapman J.A."/>
            <person name="Shapiro H."/>
            <person name="Aerts A."/>
            <person name="Otillar R.P."/>
            <person name="Terry A.Y."/>
            <person name="Boore J.L."/>
            <person name="Grigoriev I.V."/>
            <person name="Lindberg D.R."/>
            <person name="Seaver E.C."/>
            <person name="Weisblat D.A."/>
            <person name="Putnam N.H."/>
            <person name="Rokhsar D.S."/>
        </authorList>
    </citation>
    <scope>NUCLEOTIDE SEQUENCE [LARGE SCALE GENOMIC DNA]</scope>
</reference>
<evidence type="ECO:0000256" key="2">
    <source>
        <dbReference type="ARBA" id="ARBA00023127"/>
    </source>
</evidence>
<dbReference type="PANTHER" id="PTHR14248">
    <property type="entry name" value="CYCLIN Y, ISOFORM A"/>
    <property type="match status" value="1"/>
</dbReference>
<dbReference type="STRING" id="225164.V4ALG2"/>
<dbReference type="AlphaFoldDB" id="V4ALG2"/>
<comment type="similarity">
    <text evidence="1">Belongs to the cyclin family. Cyclin Y subfamily.</text>
</comment>
<sequence>RKFSSCSTIFIDDSTVSQPNLKNTIKAVALAIYFHIKNRNFSRNGQEARTLIIFDEKKYPLSKEPVQSDYDKRDPEHKTIYRFVRNLFNAAQLTSECAIVTLVYLERLLTYTEIDIMPANWKRIILGAILLASKVWDDQAVWNVDFCQILKDIAVEDMNELERQFLEALQFNINVPSSIYAKYYFHLRELADAHDLVFPMEPLSKERALKLEAMSSVCEDKLKLWSKSNHHRSGSLDGSKATRRFSSKAIIS</sequence>
<dbReference type="GO" id="GO:0019901">
    <property type="term" value="F:protein kinase binding"/>
    <property type="evidence" value="ECO:0007669"/>
    <property type="project" value="InterPro"/>
</dbReference>
<evidence type="ECO:0000256" key="1">
    <source>
        <dbReference type="ARBA" id="ARBA00005463"/>
    </source>
</evidence>
<dbReference type="Gene3D" id="1.10.472.10">
    <property type="entry name" value="Cyclin-like"/>
    <property type="match status" value="1"/>
</dbReference>
<accession>V4ALG2</accession>
<evidence type="ECO:0000313" key="5">
    <source>
        <dbReference type="EMBL" id="ESO95600.1"/>
    </source>
</evidence>
<organism evidence="5 6">
    <name type="scientific">Lottia gigantea</name>
    <name type="common">Giant owl limpet</name>
    <dbReference type="NCBI Taxonomy" id="225164"/>
    <lineage>
        <taxon>Eukaryota</taxon>
        <taxon>Metazoa</taxon>
        <taxon>Spiralia</taxon>
        <taxon>Lophotrochozoa</taxon>
        <taxon>Mollusca</taxon>
        <taxon>Gastropoda</taxon>
        <taxon>Patellogastropoda</taxon>
        <taxon>Lottioidea</taxon>
        <taxon>Lottiidae</taxon>
        <taxon>Lottia</taxon>
    </lineage>
</organism>
<dbReference type="SMART" id="SM00385">
    <property type="entry name" value="CYCLIN"/>
    <property type="match status" value="1"/>
</dbReference>
<dbReference type="InterPro" id="IPR036915">
    <property type="entry name" value="Cyclin-like_sf"/>
</dbReference>
<dbReference type="CDD" id="cd20540">
    <property type="entry name" value="CYCLIN_CCNY_like"/>
    <property type="match status" value="1"/>
</dbReference>
<dbReference type="RefSeq" id="XP_009053708.1">
    <property type="nucleotide sequence ID" value="XM_009055460.1"/>
</dbReference>
<dbReference type="KEGG" id="lgi:LOTGIDRAFT_144585"/>
<keyword evidence="6" id="KW-1185">Reference proteome</keyword>
<gene>
    <name evidence="5" type="ORF">LOTGIDRAFT_144585</name>
</gene>
<proteinExistence type="inferred from homology"/>
<dbReference type="OrthoDB" id="10250320at2759"/>
<name>V4ALG2_LOTGI</name>
<protein>
    <recommendedName>
        <fullName evidence="4">Cyclin-like domain-containing protein</fullName>
    </recommendedName>
</protein>
<dbReference type="OMA" id="IMFNINV"/>
<dbReference type="InterPro" id="IPR013763">
    <property type="entry name" value="Cyclin-like_dom"/>
</dbReference>
<dbReference type="InterPro" id="IPR006671">
    <property type="entry name" value="Cyclin_N"/>
</dbReference>
<evidence type="ECO:0000259" key="4">
    <source>
        <dbReference type="SMART" id="SM00385"/>
    </source>
</evidence>
<dbReference type="Proteomes" id="UP000030746">
    <property type="component" value="Unassembled WGS sequence"/>
</dbReference>
<dbReference type="SUPFAM" id="SSF47954">
    <property type="entry name" value="Cyclin-like"/>
    <property type="match status" value="1"/>
</dbReference>
<keyword evidence="2 3" id="KW-0195">Cyclin</keyword>
<feature type="non-terminal residue" evidence="5">
    <location>
        <position position="1"/>
    </location>
</feature>
<feature type="domain" description="Cyclin-like" evidence="4">
    <location>
        <begin position="82"/>
        <end position="167"/>
    </location>
</feature>
<dbReference type="GeneID" id="20234850"/>
<evidence type="ECO:0000313" key="6">
    <source>
        <dbReference type="Proteomes" id="UP000030746"/>
    </source>
</evidence>
<dbReference type="FunFam" id="1.10.472.10:FF:000011">
    <property type="entry name" value="Cyclin-Y isoform 1"/>
    <property type="match status" value="1"/>
</dbReference>
<evidence type="ECO:0000256" key="3">
    <source>
        <dbReference type="RuleBase" id="RU000383"/>
    </source>
</evidence>
<dbReference type="InterPro" id="IPR012399">
    <property type="entry name" value="Cyclin_Y"/>
</dbReference>
<dbReference type="HOGENOM" id="CLU_055026_0_0_1"/>
<dbReference type="CTD" id="20234850"/>
<dbReference type="Pfam" id="PF00134">
    <property type="entry name" value="Cyclin_N"/>
    <property type="match status" value="1"/>
</dbReference>
<dbReference type="PIRSF" id="PIRSF028934">
    <property type="entry name" value="Cyclin_CG14939"/>
    <property type="match status" value="1"/>
</dbReference>
<dbReference type="EMBL" id="KB201617">
    <property type="protein sequence ID" value="ESO95600.1"/>
    <property type="molecule type" value="Genomic_DNA"/>
</dbReference>